<evidence type="ECO:0000256" key="1">
    <source>
        <dbReference type="ARBA" id="ARBA00006056"/>
    </source>
</evidence>
<dbReference type="PANTHER" id="PTHR11091:SF0">
    <property type="entry name" value="MALATE DEHYDROGENASE"/>
    <property type="match status" value="1"/>
</dbReference>
<dbReference type="SUPFAM" id="SSF89733">
    <property type="entry name" value="L-sulfolactate dehydrogenase-like"/>
    <property type="match status" value="1"/>
</dbReference>
<dbReference type="InterPro" id="IPR003767">
    <property type="entry name" value="Malate/L-lactate_DH-like"/>
</dbReference>
<dbReference type="InterPro" id="IPR043143">
    <property type="entry name" value="Mal/L-sulf/L-lact_DH-like_NADP"/>
</dbReference>
<dbReference type="InterPro" id="IPR043144">
    <property type="entry name" value="Mal/L-sulf/L-lact_DH-like_ah"/>
</dbReference>
<keyword evidence="2" id="KW-0560">Oxidoreductase</keyword>
<evidence type="ECO:0000313" key="3">
    <source>
        <dbReference type="EMBL" id="MEX4006070.1"/>
    </source>
</evidence>
<dbReference type="PANTHER" id="PTHR11091">
    <property type="entry name" value="OXIDOREDUCTASE-RELATED"/>
    <property type="match status" value="1"/>
</dbReference>
<dbReference type="Proteomes" id="UP001559025">
    <property type="component" value="Unassembled WGS sequence"/>
</dbReference>
<reference evidence="3 4" key="1">
    <citation type="submission" date="2024-01" db="EMBL/GenBank/DDBJ databases">
        <title>New evidence supports the origin of RcGTA from prophage.</title>
        <authorList>
            <person name="Xu Y."/>
            <person name="Liu B."/>
            <person name="Chen F."/>
        </authorList>
    </citation>
    <scope>NUCLEOTIDE SEQUENCE [LARGE SCALE GENOMIC DNA]</scope>
    <source>
        <strain evidence="3 4">CBW1107-2</strain>
    </source>
</reference>
<comment type="similarity">
    <text evidence="1">Belongs to the LDH2/MDH2 oxidoreductase family.</text>
</comment>
<dbReference type="InterPro" id="IPR036111">
    <property type="entry name" value="Mal/L-sulfo/L-lacto_DH-like_sf"/>
</dbReference>
<evidence type="ECO:0000313" key="4">
    <source>
        <dbReference type="Proteomes" id="UP001559025"/>
    </source>
</evidence>
<proteinExistence type="inferred from homology"/>
<comment type="caution">
    <text evidence="3">The sequence shown here is derived from an EMBL/GenBank/DDBJ whole genome shotgun (WGS) entry which is preliminary data.</text>
</comment>
<accession>A0ABV3WN45</accession>
<gene>
    <name evidence="3" type="ORF">V1479_02070</name>
</gene>
<protein>
    <submittedName>
        <fullName evidence="3">Ldh family oxidoreductase</fullName>
    </submittedName>
</protein>
<dbReference type="Pfam" id="PF02615">
    <property type="entry name" value="Ldh_2"/>
    <property type="match status" value="1"/>
</dbReference>
<keyword evidence="4" id="KW-1185">Reference proteome</keyword>
<name>A0ABV3WN45_9HYPH</name>
<dbReference type="Gene3D" id="3.30.1370.60">
    <property type="entry name" value="Hypothetical oxidoreductase yiak, domain 2"/>
    <property type="match status" value="1"/>
</dbReference>
<evidence type="ECO:0000256" key="2">
    <source>
        <dbReference type="ARBA" id="ARBA00023002"/>
    </source>
</evidence>
<dbReference type="EMBL" id="JAZHFV010000001">
    <property type="protein sequence ID" value="MEX4006070.1"/>
    <property type="molecule type" value="Genomic_DNA"/>
</dbReference>
<organism evidence="3 4">
    <name type="scientific">Neoaquamicrobium sediminum</name>
    <dbReference type="NCBI Taxonomy" id="1849104"/>
    <lineage>
        <taxon>Bacteria</taxon>
        <taxon>Pseudomonadati</taxon>
        <taxon>Pseudomonadota</taxon>
        <taxon>Alphaproteobacteria</taxon>
        <taxon>Hyphomicrobiales</taxon>
        <taxon>Phyllobacteriaceae</taxon>
        <taxon>Neoaquamicrobium</taxon>
    </lineage>
</organism>
<dbReference type="Gene3D" id="1.10.1530.10">
    <property type="match status" value="1"/>
</dbReference>
<sequence>MSSRNRRLTLPDATTLARQALQRAGASLPAAEALAEATVAAEAAGQPNVGFAHLIDHLEALKAGRIKGDAVPVLSRPAAAIFHSDAGGGTAQLGFDIAFEALVAAARDLGIALFAQHNAYTCGALGWFATRLAHEGLVAIAASNGPALMAGSGGTTRVFSTNPLAFAAPRSSGAPLLIDQASSETAFVNVRRAAKEGRPIPPGWALDADGRPTTDAAAAVKGALLAYGGARGANIALMVEVLAAGLTGANWSLDAPSFVSGDKSPGSGLLVIAIAPDLLDPQFGQRLDGHLHRLKESHNIHMPGETRGEAASNAARNGIVIEQALLDRLLA</sequence>
<dbReference type="RefSeq" id="WP_173188511.1">
    <property type="nucleotide sequence ID" value="NZ_JABETK010000001.1"/>
</dbReference>